<dbReference type="AlphaFoldDB" id="A0A9P9JFY8"/>
<evidence type="ECO:0000259" key="2">
    <source>
        <dbReference type="Pfam" id="PF24539"/>
    </source>
</evidence>
<name>A0A9P9JFY8_9HYPO</name>
<dbReference type="InterPro" id="IPR056021">
    <property type="entry name" value="DUF7600"/>
</dbReference>
<protein>
    <recommendedName>
        <fullName evidence="2">DUF7600 domain-containing protein</fullName>
    </recommendedName>
</protein>
<dbReference type="OrthoDB" id="5273847at2759"/>
<evidence type="ECO:0000256" key="1">
    <source>
        <dbReference type="SAM" id="MobiDB-lite"/>
    </source>
</evidence>
<evidence type="ECO:0000313" key="4">
    <source>
        <dbReference type="Proteomes" id="UP000738349"/>
    </source>
</evidence>
<sequence>MPITDASCFLCGAYICELEHLPKWMGQFRALYTVLQGWGAAHVSGVGRRQQFEDVIPLDESINVDVSESTVEETWVQIGLQKSSFGGKYPPDPPIIPQPLWGFPLHNRCWDLLCALDTKFRKQDTVQALFDLCRSQPIPRGVPNWGHTYKGLVNYDVDIERLFPGEEARLLGPEQTDNAYDCDPMDISYLIFCVSPDANSSGTNWDSTRSRNTRQKLRSEASSNNDPFRLLPPELIIDILVRSQSSDVANLRLASRSMFNVGLPEKFWSSRFWPGHELEHIFELAGTQTPHHGWRSAYDQARSERSNPAMRNRRRVWALACQLRDLVALRLESPLCHGSPCKSFFNPDAANDDRVWHTAQANICPASSGFWPATRVWVSLVVLSDKSYVSGLRLAHNDGETIQLGYCHPRQEFSFIWDGCSGSPHSFVGFQVAMDARGIRGLRLLSTEGARSCWVGDHEGIPKKAIACMNPTNEQPESIRAVKGGFDALKMVSISVHSFDHNGKTERGEENRAKSGESAVWYPDIPDPALRLLGIRDERLVRCLDHVPYSMCLFGGDNGQLLPCLTHMVVWIIDRSALGIYADHTYIWAIEFHYNSSADGVQPMILGRIPEEDPDNSEQRSSYRVSIDSHGGERICGVDALYEDHRSPFALTFHTNHGRSIQVPPEIPSIVSDYFTEMLRPTEGTIVGFFSVLKHNIVFQNLGLAYILP</sequence>
<reference evidence="3" key="1">
    <citation type="journal article" date="2021" name="Nat. Commun.">
        <title>Genetic determinants of endophytism in the Arabidopsis root mycobiome.</title>
        <authorList>
            <person name="Mesny F."/>
            <person name="Miyauchi S."/>
            <person name="Thiergart T."/>
            <person name="Pickel B."/>
            <person name="Atanasova L."/>
            <person name="Karlsson M."/>
            <person name="Huettel B."/>
            <person name="Barry K.W."/>
            <person name="Haridas S."/>
            <person name="Chen C."/>
            <person name="Bauer D."/>
            <person name="Andreopoulos W."/>
            <person name="Pangilinan J."/>
            <person name="LaButti K."/>
            <person name="Riley R."/>
            <person name="Lipzen A."/>
            <person name="Clum A."/>
            <person name="Drula E."/>
            <person name="Henrissat B."/>
            <person name="Kohler A."/>
            <person name="Grigoriev I.V."/>
            <person name="Martin F.M."/>
            <person name="Hacquard S."/>
        </authorList>
    </citation>
    <scope>NUCLEOTIDE SEQUENCE</scope>
    <source>
        <strain evidence="3">MPI-CAGE-AT-0147</strain>
    </source>
</reference>
<gene>
    <name evidence="3" type="ORF">EDB81DRAFT_866230</name>
</gene>
<feature type="domain" description="DUF7600" evidence="2">
    <location>
        <begin position="341"/>
        <end position="498"/>
    </location>
</feature>
<proteinExistence type="predicted"/>
<dbReference type="Pfam" id="PF24539">
    <property type="entry name" value="DUF7600"/>
    <property type="match status" value="1"/>
</dbReference>
<dbReference type="EMBL" id="JAGMUV010000003">
    <property type="protein sequence ID" value="KAH7166462.1"/>
    <property type="molecule type" value="Genomic_DNA"/>
</dbReference>
<organism evidence="3 4">
    <name type="scientific">Dactylonectria macrodidyma</name>
    <dbReference type="NCBI Taxonomy" id="307937"/>
    <lineage>
        <taxon>Eukaryota</taxon>
        <taxon>Fungi</taxon>
        <taxon>Dikarya</taxon>
        <taxon>Ascomycota</taxon>
        <taxon>Pezizomycotina</taxon>
        <taxon>Sordariomycetes</taxon>
        <taxon>Hypocreomycetidae</taxon>
        <taxon>Hypocreales</taxon>
        <taxon>Nectriaceae</taxon>
        <taxon>Dactylonectria</taxon>
    </lineage>
</organism>
<evidence type="ECO:0000313" key="3">
    <source>
        <dbReference type="EMBL" id="KAH7166462.1"/>
    </source>
</evidence>
<comment type="caution">
    <text evidence="3">The sequence shown here is derived from an EMBL/GenBank/DDBJ whole genome shotgun (WGS) entry which is preliminary data.</text>
</comment>
<dbReference type="Proteomes" id="UP000738349">
    <property type="component" value="Unassembled WGS sequence"/>
</dbReference>
<keyword evidence="4" id="KW-1185">Reference proteome</keyword>
<dbReference type="InterPro" id="IPR036404">
    <property type="entry name" value="Jacalin-like_lectin_dom_sf"/>
</dbReference>
<feature type="region of interest" description="Disordered" evidence="1">
    <location>
        <begin position="199"/>
        <end position="225"/>
    </location>
</feature>
<dbReference type="SUPFAM" id="SSF51101">
    <property type="entry name" value="Mannose-binding lectins"/>
    <property type="match status" value="1"/>
</dbReference>
<accession>A0A9P9JFY8</accession>